<gene>
    <name evidence="4" type="ORF">D5R40_22000</name>
</gene>
<keyword evidence="2" id="KW-0812">Transmembrane</keyword>
<keyword evidence="2" id="KW-1133">Transmembrane helix</keyword>
<dbReference type="AlphaFoldDB" id="A0A3N6PFZ7"/>
<dbReference type="Proteomes" id="UP000269154">
    <property type="component" value="Unassembled WGS sequence"/>
</dbReference>
<dbReference type="EMBL" id="RCBY01000150">
    <property type="protein sequence ID" value="RQH32861.1"/>
    <property type="molecule type" value="Genomic_DNA"/>
</dbReference>
<organism evidence="4 5">
    <name type="scientific">Okeania hirsuta</name>
    <dbReference type="NCBI Taxonomy" id="1458930"/>
    <lineage>
        <taxon>Bacteria</taxon>
        <taxon>Bacillati</taxon>
        <taxon>Cyanobacteriota</taxon>
        <taxon>Cyanophyceae</taxon>
        <taxon>Oscillatoriophycideae</taxon>
        <taxon>Oscillatoriales</taxon>
        <taxon>Microcoleaceae</taxon>
        <taxon>Okeania</taxon>
    </lineage>
</organism>
<dbReference type="PROSITE" id="PS51272">
    <property type="entry name" value="SLH"/>
    <property type="match status" value="3"/>
</dbReference>
<name>A0A3N6PFZ7_9CYAN</name>
<evidence type="ECO:0000256" key="1">
    <source>
        <dbReference type="SAM" id="MobiDB-lite"/>
    </source>
</evidence>
<comment type="caution">
    <text evidence="4">The sequence shown here is derived from an EMBL/GenBank/DDBJ whole genome shotgun (WGS) entry which is preliminary data.</text>
</comment>
<evidence type="ECO:0000313" key="5">
    <source>
        <dbReference type="Proteomes" id="UP000269154"/>
    </source>
</evidence>
<feature type="transmembrane region" description="Helical" evidence="2">
    <location>
        <begin position="21"/>
        <end position="39"/>
    </location>
</feature>
<feature type="compositionally biased region" description="Low complexity" evidence="1">
    <location>
        <begin position="217"/>
        <end position="235"/>
    </location>
</feature>
<dbReference type="PANTHER" id="PTHR43308">
    <property type="entry name" value="OUTER MEMBRANE PROTEIN ALPHA-RELATED"/>
    <property type="match status" value="1"/>
</dbReference>
<feature type="compositionally biased region" description="Low complexity" evidence="1">
    <location>
        <begin position="180"/>
        <end position="207"/>
    </location>
</feature>
<dbReference type="Pfam" id="PF00395">
    <property type="entry name" value="SLH"/>
    <property type="match status" value="3"/>
</dbReference>
<evidence type="ECO:0000313" key="4">
    <source>
        <dbReference type="EMBL" id="RQH32861.1"/>
    </source>
</evidence>
<evidence type="ECO:0000256" key="2">
    <source>
        <dbReference type="SAM" id="Phobius"/>
    </source>
</evidence>
<reference evidence="4 5" key="1">
    <citation type="journal article" date="2018" name="ACS Chem. Biol.">
        <title>Ketoreductase domain dysfunction expands chemodiversity: malyngamide biosynthesis in the cyanobacterium Okeania hirsuta.</title>
        <authorList>
            <person name="Moss N.A."/>
            <person name="Leao T."/>
            <person name="Rankin M."/>
            <person name="McCullough T.M."/>
            <person name="Qu P."/>
            <person name="Korobeynikov A."/>
            <person name="Smith J.L."/>
            <person name="Gerwick L."/>
            <person name="Gerwick W.H."/>
        </authorList>
    </citation>
    <scope>NUCLEOTIDE SEQUENCE [LARGE SCALE GENOMIC DNA]</scope>
    <source>
        <strain evidence="4 5">PAB10Feb10-1</strain>
    </source>
</reference>
<feature type="domain" description="SLH" evidence="3">
    <location>
        <begin position="303"/>
        <end position="362"/>
    </location>
</feature>
<dbReference type="OrthoDB" id="9759810at2"/>
<keyword evidence="5" id="KW-1185">Reference proteome</keyword>
<protein>
    <recommendedName>
        <fullName evidence="3">SLH domain-containing protein</fullName>
    </recommendedName>
</protein>
<feature type="region of interest" description="Disordered" evidence="1">
    <location>
        <begin position="170"/>
        <end position="286"/>
    </location>
</feature>
<feature type="domain" description="SLH" evidence="3">
    <location>
        <begin position="363"/>
        <end position="426"/>
    </location>
</feature>
<accession>A0A3N6PFZ7</accession>
<dbReference type="InterPro" id="IPR051465">
    <property type="entry name" value="Cell_Envelope_Struct_Comp"/>
</dbReference>
<proteinExistence type="predicted"/>
<sequence>MTMTNIPPNPPSRSRPVERDEWIAIFVALATLGSVFFWTTTRGNDGFNLFSKPILSLPKSEIVDSPDVSTEESIFSLGTPQLNTLTGEPESNFGQALSTSEELETSLATLTPITNTFEQLETSFKGLARANTEAETTLELAKSTKVPQVGKGLATLGIGSILPGSPMATAPLPLAPPIPSLTTESPTTDSPSPEAETSESPGASETADSSSPKAETSDSSTADSPSPEAETSESPGVSETADSPSPKAETSDSSTADSPSPEAETSESPGASETADSPSPKAETSEIPLVVTAAPSPEISPIGKIKFSDVPDNFWASNFIQPLKERDIIAKVDNDKFEADQPVTRAEFATQIPKVFEEKLTESAVNYKDVPADSPTQKEIQTATKSGFLSGYPGNIFRPEQEVPRLQVLVALASGLNLEIPSNPDQVLSIYQDKEKIPDWAKEKVAAATATGLVVNHPDVKILNPNKPATRAEVTAMFYQALVRLGRVEQVSSEYIVTPKN</sequence>
<feature type="compositionally biased region" description="Low complexity" evidence="1">
    <location>
        <begin position="251"/>
        <end position="275"/>
    </location>
</feature>
<evidence type="ECO:0000259" key="3">
    <source>
        <dbReference type="PROSITE" id="PS51272"/>
    </source>
</evidence>
<dbReference type="PANTHER" id="PTHR43308:SF5">
    <property type="entry name" value="S-LAYER PROTEIN _ PEPTIDOGLYCAN ENDO-BETA-N-ACETYLGLUCOSAMINIDASE"/>
    <property type="match status" value="1"/>
</dbReference>
<feature type="domain" description="SLH" evidence="3">
    <location>
        <begin position="428"/>
        <end position="492"/>
    </location>
</feature>
<dbReference type="InterPro" id="IPR001119">
    <property type="entry name" value="SLH_dom"/>
</dbReference>
<keyword evidence="2" id="KW-0472">Membrane</keyword>